<dbReference type="RefSeq" id="WP_350386368.1">
    <property type="nucleotide sequence ID" value="NZ_JBEOME010000009.1"/>
</dbReference>
<organism evidence="3 4">
    <name type="scientific">Bacillus altitudinis</name>
    <dbReference type="NCBI Taxonomy" id="293387"/>
    <lineage>
        <taxon>Bacteria</taxon>
        <taxon>Bacillati</taxon>
        <taxon>Bacillota</taxon>
        <taxon>Bacilli</taxon>
        <taxon>Bacillales</taxon>
        <taxon>Bacillaceae</taxon>
        <taxon>Bacillus</taxon>
    </lineage>
</organism>
<dbReference type="Gene3D" id="1.10.260.40">
    <property type="entry name" value="lambda repressor-like DNA-binding domains"/>
    <property type="match status" value="1"/>
</dbReference>
<dbReference type="InterPro" id="IPR010982">
    <property type="entry name" value="Lambda_DNA-bd_dom_sf"/>
</dbReference>
<feature type="domain" description="HTH cro/C1-type" evidence="2">
    <location>
        <begin position="7"/>
        <end position="61"/>
    </location>
</feature>
<proteinExistence type="predicted"/>
<dbReference type="PANTHER" id="PTHR46558">
    <property type="entry name" value="TRACRIPTIONAL REGULATORY PROTEIN-RELATED-RELATED"/>
    <property type="match status" value="1"/>
</dbReference>
<keyword evidence="4" id="KW-1185">Reference proteome</keyword>
<evidence type="ECO:0000259" key="2">
    <source>
        <dbReference type="PROSITE" id="PS50943"/>
    </source>
</evidence>
<reference evidence="3 4" key="1">
    <citation type="submission" date="2024-06" db="EMBL/GenBank/DDBJ databases">
        <title>Construction of an artificial bacterial consortium using nitrogen cycle bacteria from Cuatro Cienegas Basin and a mangrove forest.</title>
        <authorList>
            <person name="Aguilera-Najera D."/>
            <person name="Marquez-Cianci L."/>
            <person name="Martinez-Perez E."/>
            <person name="Rosas-Barrera M."/>
            <person name="Rodriguez-Cruz U.E."/>
            <person name="Tapia-Lopez R."/>
            <person name="Eguiarte L.E."/>
            <person name="Souza-Saldivar V."/>
        </authorList>
    </citation>
    <scope>NUCLEOTIDE SEQUENCE [LARGE SCALE GENOMIC DNA]</scope>
    <source>
        <strain evidence="3 4">S14-15</strain>
    </source>
</reference>
<sequence>MKFNEILRILRRKKNLSQKDLGNKLGLAESTIGMYEQGKRQPDYETLLKIADYFEVTVDYLLGNKNSTLTNDPISDDPDLQIAFKEASVFSEEARKQTIDFINYIKEKEKKSGRTFKKKEN</sequence>
<accession>A0ABV1S7R9</accession>
<dbReference type="PROSITE" id="PS50943">
    <property type="entry name" value="HTH_CROC1"/>
    <property type="match status" value="1"/>
</dbReference>
<gene>
    <name evidence="3" type="ORF">ABQG71_15540</name>
</gene>
<dbReference type="EMBL" id="JBEOME010000009">
    <property type="protein sequence ID" value="MER3122603.1"/>
    <property type="molecule type" value="Genomic_DNA"/>
</dbReference>
<dbReference type="CDD" id="cd00093">
    <property type="entry name" value="HTH_XRE"/>
    <property type="match status" value="1"/>
</dbReference>
<evidence type="ECO:0000313" key="4">
    <source>
        <dbReference type="Proteomes" id="UP001467674"/>
    </source>
</evidence>
<protein>
    <submittedName>
        <fullName evidence="3">Helix-turn-helix domain-containing protein</fullName>
    </submittedName>
</protein>
<dbReference type="InterPro" id="IPR001387">
    <property type="entry name" value="Cro/C1-type_HTH"/>
</dbReference>
<keyword evidence="1" id="KW-0238">DNA-binding</keyword>
<dbReference type="PANTHER" id="PTHR46558:SF14">
    <property type="entry name" value="HTH-TYPE TRANSCRIPTIONAL REGULATOR ANSR"/>
    <property type="match status" value="1"/>
</dbReference>
<dbReference type="SMART" id="SM00530">
    <property type="entry name" value="HTH_XRE"/>
    <property type="match status" value="1"/>
</dbReference>
<evidence type="ECO:0000313" key="3">
    <source>
        <dbReference type="EMBL" id="MER3122603.1"/>
    </source>
</evidence>
<evidence type="ECO:0000256" key="1">
    <source>
        <dbReference type="ARBA" id="ARBA00023125"/>
    </source>
</evidence>
<dbReference type="Pfam" id="PF01381">
    <property type="entry name" value="HTH_3"/>
    <property type="match status" value="1"/>
</dbReference>
<comment type="caution">
    <text evidence="3">The sequence shown here is derived from an EMBL/GenBank/DDBJ whole genome shotgun (WGS) entry which is preliminary data.</text>
</comment>
<dbReference type="SUPFAM" id="SSF47413">
    <property type="entry name" value="lambda repressor-like DNA-binding domains"/>
    <property type="match status" value="1"/>
</dbReference>
<name>A0ABV1S7R9_BACAB</name>
<dbReference type="Proteomes" id="UP001467674">
    <property type="component" value="Unassembled WGS sequence"/>
</dbReference>